<gene>
    <name evidence="1" type="ORF">FAP39_09495</name>
</gene>
<dbReference type="RefSeq" id="WP_138016157.1">
    <property type="nucleotide sequence ID" value="NZ_SULI01000009.1"/>
</dbReference>
<reference evidence="1 2" key="1">
    <citation type="submission" date="2019-04" db="EMBL/GenBank/DDBJ databases">
        <title>Genome sequence of Pelagicola litoralis CL-ES2.</title>
        <authorList>
            <person name="Cao J."/>
        </authorList>
    </citation>
    <scope>NUCLEOTIDE SEQUENCE [LARGE SCALE GENOMIC DNA]</scope>
    <source>
        <strain evidence="1 2">CL-ES2</strain>
    </source>
</reference>
<comment type="caution">
    <text evidence="1">The sequence shown here is derived from an EMBL/GenBank/DDBJ whole genome shotgun (WGS) entry which is preliminary data.</text>
</comment>
<dbReference type="Proteomes" id="UP000306575">
    <property type="component" value="Unassembled WGS sequence"/>
</dbReference>
<organism evidence="1 2">
    <name type="scientific">Shimia litoralis</name>
    <dbReference type="NCBI Taxonomy" id="420403"/>
    <lineage>
        <taxon>Bacteria</taxon>
        <taxon>Pseudomonadati</taxon>
        <taxon>Pseudomonadota</taxon>
        <taxon>Alphaproteobacteria</taxon>
        <taxon>Rhodobacterales</taxon>
        <taxon>Roseobacteraceae</taxon>
    </lineage>
</organism>
<proteinExistence type="predicted"/>
<dbReference type="OrthoDB" id="7773807at2"/>
<protein>
    <recommendedName>
        <fullName evidence="3">Lipoprotein</fullName>
    </recommendedName>
</protein>
<evidence type="ECO:0000313" key="2">
    <source>
        <dbReference type="Proteomes" id="UP000306575"/>
    </source>
</evidence>
<name>A0A4V6YFK2_9RHOB</name>
<dbReference type="EMBL" id="SULI01000009">
    <property type="protein sequence ID" value="TKZ20751.1"/>
    <property type="molecule type" value="Genomic_DNA"/>
</dbReference>
<dbReference type="PROSITE" id="PS51257">
    <property type="entry name" value="PROKAR_LIPOPROTEIN"/>
    <property type="match status" value="1"/>
</dbReference>
<evidence type="ECO:0000313" key="1">
    <source>
        <dbReference type="EMBL" id="TKZ20751.1"/>
    </source>
</evidence>
<dbReference type="AlphaFoldDB" id="A0A4V6YFK2"/>
<evidence type="ECO:0008006" key="3">
    <source>
        <dbReference type="Google" id="ProtNLM"/>
    </source>
</evidence>
<accession>A0A4V6YFK2</accession>
<sequence length="163" mass="17435">MKHTLGVLLVVTMALGACQSRWNPVNWFGDSEEIAVPEGEINPLIPEKSQLVTRPEAVYGGLPVYKVTDVKIEKTAGGAIIRVAGVAAVQGVHTVKLQPPSEGQNTKGVLVYNLLAIHPRPAPGVGTEQSREIHVAHSLTEQQLAGISTIKIVAANNARQVRR</sequence>
<keyword evidence="2" id="KW-1185">Reference proteome</keyword>